<proteinExistence type="predicted"/>
<dbReference type="GO" id="GO:0046872">
    <property type="term" value="F:metal ion binding"/>
    <property type="evidence" value="ECO:0007669"/>
    <property type="project" value="UniProtKB-KW"/>
</dbReference>
<dbReference type="Gene3D" id="2.60.40.10">
    <property type="entry name" value="Immunoglobulins"/>
    <property type="match status" value="1"/>
</dbReference>
<dbReference type="Pfam" id="PF13746">
    <property type="entry name" value="Fer4_18"/>
    <property type="match status" value="1"/>
</dbReference>
<keyword evidence="5" id="KW-0408">Iron</keyword>
<feature type="transmembrane region" description="Helical" evidence="7">
    <location>
        <begin position="333"/>
        <end position="352"/>
    </location>
</feature>
<feature type="transmembrane region" description="Helical" evidence="7">
    <location>
        <begin position="84"/>
        <end position="108"/>
    </location>
</feature>
<dbReference type="Pfam" id="PF11614">
    <property type="entry name" value="FixG_C"/>
    <property type="match status" value="1"/>
</dbReference>
<evidence type="ECO:0000256" key="2">
    <source>
        <dbReference type="ARBA" id="ARBA00022485"/>
    </source>
</evidence>
<keyword evidence="1" id="KW-0813">Transport</keyword>
<dbReference type="PROSITE" id="PS51379">
    <property type="entry name" value="4FE4S_FER_2"/>
    <property type="match status" value="1"/>
</dbReference>
<accession>A0A8J6PJ95</accession>
<dbReference type="GO" id="GO:0005886">
    <property type="term" value="C:plasma membrane"/>
    <property type="evidence" value="ECO:0007669"/>
    <property type="project" value="TreeGrafter"/>
</dbReference>
<evidence type="ECO:0000256" key="6">
    <source>
        <dbReference type="ARBA" id="ARBA00023014"/>
    </source>
</evidence>
<dbReference type="PANTHER" id="PTHR30176">
    <property type="entry name" value="FERREDOXIN-TYPE PROTEIN NAPH"/>
    <property type="match status" value="1"/>
</dbReference>
<keyword evidence="7" id="KW-1133">Transmembrane helix</keyword>
<reference evidence="9" key="1">
    <citation type="submission" date="2020-09" db="EMBL/GenBank/DDBJ databases">
        <title>Taishania pollutisoli gen. nov., sp. nov., Isolated from Tetrabromobisphenol A-Contaminated Soil.</title>
        <authorList>
            <person name="Chen Q."/>
        </authorList>
    </citation>
    <scope>NUCLEOTIDE SEQUENCE</scope>
    <source>
        <strain evidence="9">CZZ-1</strain>
    </source>
</reference>
<dbReference type="Proteomes" id="UP000652681">
    <property type="component" value="Unassembled WGS sequence"/>
</dbReference>
<evidence type="ECO:0000313" key="10">
    <source>
        <dbReference type="Proteomes" id="UP000652681"/>
    </source>
</evidence>
<keyword evidence="7" id="KW-0472">Membrane</keyword>
<evidence type="ECO:0000256" key="3">
    <source>
        <dbReference type="ARBA" id="ARBA00022723"/>
    </source>
</evidence>
<dbReference type="InterPro" id="IPR014116">
    <property type="entry name" value="Cyt_c_oxidase_cbb3_FixG"/>
</dbReference>
<keyword evidence="10" id="KW-1185">Reference proteome</keyword>
<dbReference type="RefSeq" id="WP_216714148.1">
    <property type="nucleotide sequence ID" value="NZ_JACVEL010000005.1"/>
</dbReference>
<protein>
    <submittedName>
        <fullName evidence="9">Cytochrome c oxidase accessory protein CcoG</fullName>
    </submittedName>
</protein>
<keyword evidence="7" id="KW-0812">Transmembrane</keyword>
<evidence type="ECO:0000256" key="5">
    <source>
        <dbReference type="ARBA" id="ARBA00023004"/>
    </source>
</evidence>
<feature type="transmembrane region" description="Helical" evidence="7">
    <location>
        <begin position="191"/>
        <end position="209"/>
    </location>
</feature>
<keyword evidence="4" id="KW-0249">Electron transport</keyword>
<feature type="domain" description="4Fe-4S ferredoxin-type" evidence="8">
    <location>
        <begin position="256"/>
        <end position="284"/>
    </location>
</feature>
<dbReference type="GO" id="GO:0051539">
    <property type="term" value="F:4 iron, 4 sulfur cluster binding"/>
    <property type="evidence" value="ECO:0007669"/>
    <property type="project" value="UniProtKB-KW"/>
</dbReference>
<evidence type="ECO:0000259" key="8">
    <source>
        <dbReference type="PROSITE" id="PS51379"/>
    </source>
</evidence>
<dbReference type="AlphaFoldDB" id="A0A8J6PJ95"/>
<dbReference type="NCBIfam" id="TIGR02745">
    <property type="entry name" value="ccoG_rdxA_fixG"/>
    <property type="match status" value="1"/>
</dbReference>
<dbReference type="InterPro" id="IPR017896">
    <property type="entry name" value="4Fe4S_Fe-S-bd"/>
</dbReference>
<evidence type="ECO:0000256" key="7">
    <source>
        <dbReference type="SAM" id="Phobius"/>
    </source>
</evidence>
<keyword evidence="3" id="KW-0479">Metal-binding</keyword>
<evidence type="ECO:0000256" key="1">
    <source>
        <dbReference type="ARBA" id="ARBA00022448"/>
    </source>
</evidence>
<dbReference type="InterPro" id="IPR013783">
    <property type="entry name" value="Ig-like_fold"/>
</dbReference>
<keyword evidence="2" id="KW-0004">4Fe-4S</keyword>
<dbReference type="EMBL" id="JACVEL010000005">
    <property type="protein sequence ID" value="MBC9812711.1"/>
    <property type="molecule type" value="Genomic_DNA"/>
</dbReference>
<dbReference type="InterPro" id="IPR032879">
    <property type="entry name" value="FixG_C"/>
</dbReference>
<feature type="transmembrane region" description="Helical" evidence="7">
    <location>
        <begin position="157"/>
        <end position="176"/>
    </location>
</feature>
<dbReference type="PROSITE" id="PS00198">
    <property type="entry name" value="4FE4S_FER_1"/>
    <property type="match status" value="1"/>
</dbReference>
<gene>
    <name evidence="9" type="primary">ccoG</name>
    <name evidence="9" type="ORF">H9Y05_09535</name>
</gene>
<dbReference type="SUPFAM" id="SSF54862">
    <property type="entry name" value="4Fe-4S ferredoxins"/>
    <property type="match status" value="1"/>
</dbReference>
<dbReference type="InterPro" id="IPR051684">
    <property type="entry name" value="Electron_Trans/Redox"/>
</dbReference>
<feature type="transmembrane region" description="Helical" evidence="7">
    <location>
        <begin position="35"/>
        <end position="53"/>
    </location>
</feature>
<dbReference type="PANTHER" id="PTHR30176:SF3">
    <property type="entry name" value="FERREDOXIN-TYPE PROTEIN NAPH"/>
    <property type="match status" value="1"/>
</dbReference>
<organism evidence="9 10">
    <name type="scientific">Taishania pollutisoli</name>
    <dbReference type="NCBI Taxonomy" id="2766479"/>
    <lineage>
        <taxon>Bacteria</taxon>
        <taxon>Pseudomonadati</taxon>
        <taxon>Bacteroidota</taxon>
        <taxon>Flavobacteriia</taxon>
        <taxon>Flavobacteriales</taxon>
        <taxon>Crocinitomicaceae</taxon>
        <taxon>Taishania</taxon>
    </lineage>
</organism>
<dbReference type="InterPro" id="IPR017900">
    <property type="entry name" value="4Fe4S_Fe_S_CS"/>
</dbReference>
<comment type="caution">
    <text evidence="9">The sequence shown here is derived from an EMBL/GenBank/DDBJ whole genome shotgun (WGS) entry which is preliminary data.</text>
</comment>
<dbReference type="Pfam" id="PF12801">
    <property type="entry name" value="Fer4_5"/>
    <property type="match status" value="1"/>
</dbReference>
<evidence type="ECO:0000313" key="9">
    <source>
        <dbReference type="EMBL" id="MBC9812711.1"/>
    </source>
</evidence>
<name>A0A8J6PJ95_9FLAO</name>
<evidence type="ECO:0000256" key="4">
    <source>
        <dbReference type="ARBA" id="ARBA00022982"/>
    </source>
</evidence>
<sequence length="464" mass="53452">MSLEEGFRDHIATVNDKGKRIWIFPKKPSGTFYNYRKIVSYFLLAFLFLAPHLKIGGKQLLLFNILERKFILFGSVFWPQDFWIFALVMVLGIVFVIFFTIIFGRLFCGWVCPQTIFMEMLFRRIEYWIEGDYTHQKRLRESPWTKEKLRKKFLKHLIFWVISFLIANTFLAYIIGSDRLWEIQTDPLNEHVGGLVAIVIFTTVFYLVFAKLREQVCTTICPYGRLQGVLLDANSMVISYDHVRGEERAKFKKNEDRSAAGKGDCIDCRQCVHVCPTGIDIRNGTQLECVNCTACIDACDHMMESVGLPKGLIAFKSENNIVEKNGFRWTPRVKAYSALLILLLGLVATAMITRKDFESIILRQRGTTYRIDQGSVVNIFEISLVNKTSHVYKVELKLPEGQKGEVEQVVKNLILPAEGTVKERFIVRLPLSEIKGGKKEFDLQVYGNGKRIDREKVKIIGPIF</sequence>
<dbReference type="Gene3D" id="3.30.70.20">
    <property type="match status" value="1"/>
</dbReference>
<keyword evidence="6" id="KW-0411">Iron-sulfur</keyword>